<evidence type="ECO:0000259" key="10">
    <source>
        <dbReference type="Pfam" id="PF00793"/>
    </source>
</evidence>
<organism evidence="11 12">
    <name type="scientific">Comamonas endophytica</name>
    <dbReference type="NCBI Taxonomy" id="2949090"/>
    <lineage>
        <taxon>Bacteria</taxon>
        <taxon>Pseudomonadati</taxon>
        <taxon>Pseudomonadota</taxon>
        <taxon>Betaproteobacteria</taxon>
        <taxon>Burkholderiales</taxon>
        <taxon>Comamonadaceae</taxon>
        <taxon>Comamonas</taxon>
    </lineage>
</organism>
<evidence type="ECO:0000256" key="6">
    <source>
        <dbReference type="ARBA" id="ARBA00023141"/>
    </source>
</evidence>
<protein>
    <recommendedName>
        <fullName evidence="8">Phospho-2-dehydro-3-deoxyheptonate aldolase</fullName>
        <ecNumber evidence="8">2.5.1.54</ecNumber>
    </recommendedName>
</protein>
<dbReference type="Proteomes" id="UP001162800">
    <property type="component" value="Chromosome"/>
</dbReference>
<feature type="domain" description="DAHP synthetase I/KDSA" evidence="10">
    <location>
        <begin position="63"/>
        <end position="357"/>
    </location>
</feature>
<evidence type="ECO:0000313" key="11">
    <source>
        <dbReference type="EMBL" id="UYG50580.1"/>
    </source>
</evidence>
<dbReference type="NCBIfam" id="NF009396">
    <property type="entry name" value="PRK12756.1"/>
    <property type="match status" value="1"/>
</dbReference>
<evidence type="ECO:0000256" key="3">
    <source>
        <dbReference type="ARBA" id="ARBA00007985"/>
    </source>
</evidence>
<keyword evidence="5 8" id="KW-0808">Transferase</keyword>
<reference evidence="11" key="1">
    <citation type="submission" date="2022-09" db="EMBL/GenBank/DDBJ databases">
        <title>The complete genome of Acidovorax sp. 5MLIR.</title>
        <authorList>
            <person name="Liu L."/>
            <person name="Yue J."/>
            <person name="Yang F."/>
            <person name="Yuan J."/>
            <person name="Li L."/>
        </authorList>
    </citation>
    <scope>NUCLEOTIDE SEQUENCE</scope>
    <source>
        <strain evidence="11">5MLIR</strain>
    </source>
</reference>
<name>A0ABY6G750_9BURK</name>
<dbReference type="RefSeq" id="WP_231041678.1">
    <property type="nucleotide sequence ID" value="NZ_CP106881.1"/>
</dbReference>
<gene>
    <name evidence="11" type="ORF">M9799_10770</name>
</gene>
<comment type="function">
    <text evidence="1 8">Stereospecific condensation of phosphoenolpyruvate (PEP) and D-erythrose-4-phosphate (E4P) giving rise to 3-deoxy-D-arabino-heptulosonate-7-phosphate (DAHP).</text>
</comment>
<keyword evidence="4 8" id="KW-0028">Amino-acid biosynthesis</keyword>
<evidence type="ECO:0000256" key="4">
    <source>
        <dbReference type="ARBA" id="ARBA00022605"/>
    </source>
</evidence>
<evidence type="ECO:0000256" key="9">
    <source>
        <dbReference type="SAM" id="MobiDB-lite"/>
    </source>
</evidence>
<dbReference type="InterPro" id="IPR006219">
    <property type="entry name" value="DAHP_synth_1"/>
</dbReference>
<evidence type="ECO:0000256" key="8">
    <source>
        <dbReference type="PIRNR" id="PIRNR001361"/>
    </source>
</evidence>
<dbReference type="PANTHER" id="PTHR21225">
    <property type="entry name" value="PHOSPHO-2-DEHYDRO-3-DEOXYHEPTONATE ALDOLASE DAHP SYNTHETASE"/>
    <property type="match status" value="1"/>
</dbReference>
<evidence type="ECO:0000256" key="5">
    <source>
        <dbReference type="ARBA" id="ARBA00022679"/>
    </source>
</evidence>
<sequence>MTAHTASSDSWYRSSAHKTGQTDDERIKDITVLPPPEHLIRFFPICGTPVEALIANTRHTIHRIMAREDDRLLVIIGPCSIHDPAAALDYARRLAAVREQYKDTLEIVMRVYFEKPRTTVGWKGLINDPYLDQSYRIDEGLRIARQLLIDINRLGLPAASEFLDVISPQYIADLISWGAIGARTTESQVHRELASGISAPIGFKNGTDGNIRIATDAIQSASRGHHFLSVHKNGQVAIVNTTGNQDCHVILRGGKAPNYDAQSVAEACADLRAAGLRDNLMVDCSHANSSKQHERQKDVARDIAGQVAGGSDSVFGLMIESHIHGGAQKFTPGKDDVCALKYGQSITDACLDWDDSLQTLAVLSQAVQARRVRQQAPSEAAALA</sequence>
<dbReference type="SUPFAM" id="SSF51569">
    <property type="entry name" value="Aldolase"/>
    <property type="match status" value="1"/>
</dbReference>
<dbReference type="InterPro" id="IPR013785">
    <property type="entry name" value="Aldolase_TIM"/>
</dbReference>
<dbReference type="Pfam" id="PF00793">
    <property type="entry name" value="DAHP_synth_1"/>
    <property type="match status" value="1"/>
</dbReference>
<dbReference type="PANTHER" id="PTHR21225:SF12">
    <property type="entry name" value="PHOSPHO-2-DEHYDRO-3-DEOXYHEPTONATE ALDOLASE, TYROSINE-INHIBITED"/>
    <property type="match status" value="1"/>
</dbReference>
<dbReference type="NCBIfam" id="NF009395">
    <property type="entry name" value="PRK12755.1"/>
    <property type="match status" value="1"/>
</dbReference>
<dbReference type="InterPro" id="IPR006218">
    <property type="entry name" value="DAHP1/KDSA"/>
</dbReference>
<comment type="pathway">
    <text evidence="2 8">Metabolic intermediate biosynthesis; chorismate biosynthesis; chorismate from D-erythrose 4-phosphate and phosphoenolpyruvate: step 1/7.</text>
</comment>
<keyword evidence="6 8" id="KW-0057">Aromatic amino acid biosynthesis</keyword>
<dbReference type="EMBL" id="CP106881">
    <property type="protein sequence ID" value="UYG50580.1"/>
    <property type="molecule type" value="Genomic_DNA"/>
</dbReference>
<dbReference type="GO" id="GO:0003849">
    <property type="term" value="F:3-deoxy-7-phosphoheptulonate synthase activity"/>
    <property type="evidence" value="ECO:0007669"/>
    <property type="project" value="UniProtKB-EC"/>
</dbReference>
<feature type="region of interest" description="Disordered" evidence="9">
    <location>
        <begin position="1"/>
        <end position="27"/>
    </location>
</feature>
<evidence type="ECO:0000256" key="1">
    <source>
        <dbReference type="ARBA" id="ARBA00003726"/>
    </source>
</evidence>
<dbReference type="PIRSF" id="PIRSF001361">
    <property type="entry name" value="DAHP_synthase"/>
    <property type="match status" value="1"/>
</dbReference>
<comment type="similarity">
    <text evidence="3 8">Belongs to the class-I DAHP synthase family.</text>
</comment>
<dbReference type="Gene3D" id="3.20.20.70">
    <property type="entry name" value="Aldolase class I"/>
    <property type="match status" value="1"/>
</dbReference>
<keyword evidence="12" id="KW-1185">Reference proteome</keyword>
<accession>A0ABY6G750</accession>
<proteinExistence type="inferred from homology"/>
<evidence type="ECO:0000256" key="2">
    <source>
        <dbReference type="ARBA" id="ARBA00004688"/>
    </source>
</evidence>
<evidence type="ECO:0000313" key="12">
    <source>
        <dbReference type="Proteomes" id="UP001162800"/>
    </source>
</evidence>
<dbReference type="EC" id="2.5.1.54" evidence="8"/>
<dbReference type="NCBIfam" id="TIGR00034">
    <property type="entry name" value="aroFGH"/>
    <property type="match status" value="1"/>
</dbReference>
<evidence type="ECO:0000256" key="7">
    <source>
        <dbReference type="ARBA" id="ARBA00047508"/>
    </source>
</evidence>
<feature type="compositionally biased region" description="Polar residues" evidence="9">
    <location>
        <begin position="1"/>
        <end position="19"/>
    </location>
</feature>
<comment type="catalytic activity">
    <reaction evidence="7 8">
        <text>D-erythrose 4-phosphate + phosphoenolpyruvate + H2O = 7-phospho-2-dehydro-3-deoxy-D-arabino-heptonate + phosphate</text>
        <dbReference type="Rhea" id="RHEA:14717"/>
        <dbReference type="ChEBI" id="CHEBI:15377"/>
        <dbReference type="ChEBI" id="CHEBI:16897"/>
        <dbReference type="ChEBI" id="CHEBI:43474"/>
        <dbReference type="ChEBI" id="CHEBI:58394"/>
        <dbReference type="ChEBI" id="CHEBI:58702"/>
        <dbReference type="EC" id="2.5.1.54"/>
    </reaction>
</comment>